<gene>
    <name evidence="2" type="ORF">OSR52_02560</name>
</gene>
<dbReference type="Proteomes" id="UP001153642">
    <property type="component" value="Unassembled WGS sequence"/>
</dbReference>
<name>A0ABT6FN97_9FLAO</name>
<keyword evidence="1" id="KW-0732">Signal</keyword>
<evidence type="ECO:0000313" key="3">
    <source>
        <dbReference type="Proteomes" id="UP001153642"/>
    </source>
</evidence>
<dbReference type="RefSeq" id="WP_277898493.1">
    <property type="nucleotide sequence ID" value="NZ_JAPMUA010000001.1"/>
</dbReference>
<feature type="chain" id="PRO_5046508344" evidence="1">
    <location>
        <begin position="22"/>
        <end position="298"/>
    </location>
</feature>
<organism evidence="2 3">
    <name type="scientific">Galbibacter pacificus</name>
    <dbReference type="NCBI Taxonomy" id="2996052"/>
    <lineage>
        <taxon>Bacteria</taxon>
        <taxon>Pseudomonadati</taxon>
        <taxon>Bacteroidota</taxon>
        <taxon>Flavobacteriia</taxon>
        <taxon>Flavobacteriales</taxon>
        <taxon>Flavobacteriaceae</taxon>
        <taxon>Galbibacter</taxon>
    </lineage>
</organism>
<dbReference type="EMBL" id="JAPMUA010000001">
    <property type="protein sequence ID" value="MDG3584735.1"/>
    <property type="molecule type" value="Genomic_DNA"/>
</dbReference>
<evidence type="ECO:0000256" key="1">
    <source>
        <dbReference type="SAM" id="SignalP"/>
    </source>
</evidence>
<accession>A0ABT6FN97</accession>
<evidence type="ECO:0000313" key="2">
    <source>
        <dbReference type="EMBL" id="MDG3584735.1"/>
    </source>
</evidence>
<protein>
    <submittedName>
        <fullName evidence="2">Tail fiber protein</fullName>
    </submittedName>
</protein>
<reference evidence="2" key="1">
    <citation type="submission" date="2022-11" db="EMBL/GenBank/DDBJ databases">
        <title>High-quality draft genome sequence of Galbibacter sp. strain CMA-7.</title>
        <authorList>
            <person name="Wei L."/>
            <person name="Dong C."/>
            <person name="Shao Z."/>
        </authorList>
    </citation>
    <scope>NUCLEOTIDE SEQUENCE</scope>
    <source>
        <strain evidence="2">CMA-7</strain>
    </source>
</reference>
<proteinExistence type="predicted"/>
<feature type="signal peptide" evidence="1">
    <location>
        <begin position="1"/>
        <end position="21"/>
    </location>
</feature>
<comment type="caution">
    <text evidence="2">The sequence shown here is derived from an EMBL/GenBank/DDBJ whole genome shotgun (WGS) entry which is preliminary data.</text>
</comment>
<sequence>MKYNHLLCNIIMLLCLNSAMSQIQTGVYKTTPGNTDYHQFVRNGNGAAVYINQVSSNAAHPILKLSSGTSQANRNVKLIVENNGFLGIGTEQATSNLHVSSGIDGDAIILLESDTDNSNEADNPMIKFRQDGDIIGVNMGFSTNFGENLFGIGVRNTTNGGEIWDTFIVDVTRNRIGIGTNNPDSKLTVKGNIHAQELKLNLNGSVAPDYVFNDGYDLKTLEEVELHIREKGHLPNIPSAEEMEEEGINLKEMNLKLLEKIEELTLYTIEHKKLIREQGNMIIDLKNEIHELKSGKND</sequence>
<keyword evidence="3" id="KW-1185">Reference proteome</keyword>